<dbReference type="InterPro" id="IPR029044">
    <property type="entry name" value="Nucleotide-diphossugar_trans"/>
</dbReference>
<gene>
    <name evidence="2" type="ORF">K3F53_08400</name>
    <name evidence="3" type="ORF">SAMN04489735_100370</name>
</gene>
<organism evidence="3 4">
    <name type="scientific">Aneurinibacillus thermoaerophilus</name>
    <dbReference type="NCBI Taxonomy" id="143495"/>
    <lineage>
        <taxon>Bacteria</taxon>
        <taxon>Bacillati</taxon>
        <taxon>Bacillota</taxon>
        <taxon>Bacilli</taxon>
        <taxon>Bacillales</taxon>
        <taxon>Paenibacillaceae</taxon>
        <taxon>Aneurinibacillus group</taxon>
        <taxon>Aneurinibacillus</taxon>
    </lineage>
</organism>
<dbReference type="Pfam" id="PF00535">
    <property type="entry name" value="Glycos_transf_2"/>
    <property type="match status" value="1"/>
</dbReference>
<dbReference type="Proteomes" id="UP000198956">
    <property type="component" value="Unassembled WGS sequence"/>
</dbReference>
<evidence type="ECO:0000313" key="4">
    <source>
        <dbReference type="Proteomes" id="UP000198956"/>
    </source>
</evidence>
<reference evidence="2 5" key="2">
    <citation type="submission" date="2021-08" db="EMBL/GenBank/DDBJ databases">
        <title>Complete genome sequence of the strain Aneurinibacillus thermoaerophilus CCM 8960.</title>
        <authorList>
            <person name="Musilova J."/>
            <person name="Kourilova X."/>
            <person name="Pernicova I."/>
            <person name="Bezdicek M."/>
            <person name="Lengerova M."/>
            <person name="Obruca S."/>
            <person name="Sedlar K."/>
        </authorList>
    </citation>
    <scope>NUCLEOTIDE SEQUENCE [LARGE SCALE GENOMIC DNA]</scope>
    <source>
        <strain evidence="2 5">CCM 8960</strain>
    </source>
</reference>
<evidence type="ECO:0000313" key="5">
    <source>
        <dbReference type="Proteomes" id="UP000826616"/>
    </source>
</evidence>
<dbReference type="AlphaFoldDB" id="A0A1G7X8M3"/>
<dbReference type="SUPFAM" id="SSF53448">
    <property type="entry name" value="Nucleotide-diphospho-sugar transferases"/>
    <property type="match status" value="1"/>
</dbReference>
<dbReference type="EMBL" id="FNDE01000003">
    <property type="protein sequence ID" value="SDG80548.1"/>
    <property type="molecule type" value="Genomic_DNA"/>
</dbReference>
<dbReference type="PANTHER" id="PTHR43630:SF2">
    <property type="entry name" value="GLYCOSYLTRANSFERASE"/>
    <property type="match status" value="1"/>
</dbReference>
<feature type="domain" description="Glycosyltransferase 2-like" evidence="1">
    <location>
        <begin position="8"/>
        <end position="139"/>
    </location>
</feature>
<dbReference type="RefSeq" id="WP_062731155.1">
    <property type="nucleotide sequence ID" value="NZ_CP080764.1"/>
</dbReference>
<dbReference type="Proteomes" id="UP000826616">
    <property type="component" value="Chromosome"/>
</dbReference>
<sequence>MPKFPCLSLCMLVRDEEEWMARCLNSIKDVVDEMIIVDTGSSDRTAEICQSFGAQVFRFSWNGNFADACNFALERATGDWILWLHADEELDENDRDQLRANRDKKEYHAFCLPFITYYGESSVTEKGIQTSHIRLFRNRMGYRFIHPLYERLNIEEVENDAKIGFLPVKIHRYGYLHHVIEKRKEAGSPLDAGIDRIFHPLIQSLIAKRNYIMSLHMLEKLEHIGLSNDWLSSMKGLSFMGIGLLPKAKALLASVPSSSLYYFQSLEALCIIAWVEEKFNEADMYVKQMETLAGHDRKTVTFRLLHQRFTTNHMDDTKNIDIEAVSEVFGKCVELNGKKQLEQLVSFMHKTENTVLQQKVSKLVDEFGYVPINMPCSEKTQENPLLYAAHLLSQQKYPEARKLYKQMINQQPLQDEIRCKLAATMLLELKQLLATKVALYPNLYNLYQAVTGLHSTLEYPSNPSV</sequence>
<reference evidence="3 4" key="1">
    <citation type="submission" date="2016-10" db="EMBL/GenBank/DDBJ databases">
        <authorList>
            <person name="de Groot N.N."/>
        </authorList>
    </citation>
    <scope>NUCLEOTIDE SEQUENCE [LARGE SCALE GENOMIC DNA]</scope>
    <source>
        <strain evidence="3 4">L 420-91</strain>
    </source>
</reference>
<keyword evidence="5" id="KW-1185">Reference proteome</keyword>
<dbReference type="GO" id="GO:0016740">
    <property type="term" value="F:transferase activity"/>
    <property type="evidence" value="ECO:0007669"/>
    <property type="project" value="UniProtKB-KW"/>
</dbReference>
<dbReference type="GeneID" id="97141388"/>
<proteinExistence type="predicted"/>
<evidence type="ECO:0000259" key="1">
    <source>
        <dbReference type="Pfam" id="PF00535"/>
    </source>
</evidence>
<dbReference type="EMBL" id="CP080764">
    <property type="protein sequence ID" value="QYY44184.1"/>
    <property type="molecule type" value="Genomic_DNA"/>
</dbReference>
<dbReference type="OrthoDB" id="9815923at2"/>
<evidence type="ECO:0000313" key="2">
    <source>
        <dbReference type="EMBL" id="QYY44184.1"/>
    </source>
</evidence>
<protein>
    <submittedName>
        <fullName evidence="2">Glycosyltransferase family 2 protein</fullName>
    </submittedName>
    <submittedName>
        <fullName evidence="3">Glycosyltransferase involved in cell wall bisynthesis</fullName>
    </submittedName>
</protein>
<dbReference type="InterPro" id="IPR001173">
    <property type="entry name" value="Glyco_trans_2-like"/>
</dbReference>
<accession>A0A1G7X8M3</accession>
<dbReference type="Gene3D" id="3.90.550.10">
    <property type="entry name" value="Spore Coat Polysaccharide Biosynthesis Protein SpsA, Chain A"/>
    <property type="match status" value="1"/>
</dbReference>
<name>A0A1G7X8M3_ANETH</name>
<evidence type="ECO:0000313" key="3">
    <source>
        <dbReference type="EMBL" id="SDG80548.1"/>
    </source>
</evidence>
<dbReference type="CDD" id="cd02511">
    <property type="entry name" value="Beta4Glucosyltransferase"/>
    <property type="match status" value="1"/>
</dbReference>
<dbReference type="PANTHER" id="PTHR43630">
    <property type="entry name" value="POLY-BETA-1,6-N-ACETYL-D-GLUCOSAMINE SYNTHASE"/>
    <property type="match status" value="1"/>
</dbReference>
<keyword evidence="3" id="KW-0808">Transferase</keyword>